<evidence type="ECO:0000256" key="1">
    <source>
        <dbReference type="SAM" id="MobiDB-lite"/>
    </source>
</evidence>
<dbReference type="PANTHER" id="PTHR28174:SF1">
    <property type="entry name" value="LARGE RIBOSOMAL SUBUNIT PROTEIN BL31M"/>
    <property type="match status" value="1"/>
</dbReference>
<dbReference type="Pfam" id="PF21492">
    <property type="entry name" value="bL31_N"/>
    <property type="match status" value="1"/>
</dbReference>
<feature type="region of interest" description="Disordered" evidence="1">
    <location>
        <begin position="144"/>
        <end position="186"/>
    </location>
</feature>
<name>A0AAV5RT19_MAUHU</name>
<keyword evidence="3" id="KW-0689">Ribosomal protein</keyword>
<feature type="compositionally biased region" description="Basic and acidic residues" evidence="1">
    <location>
        <begin position="149"/>
        <end position="171"/>
    </location>
</feature>
<dbReference type="InterPro" id="IPR048874">
    <property type="entry name" value="Ribosomal_bL31m_N"/>
</dbReference>
<sequence length="212" mass="23273">MQVSIAIGAGIVAQTSHLHHHNMTPATYRVPLVLRRLASTGTYPGSQRTVLPRRPMKKIQLGRARPAIYYQFDVAVELSDGSVVMRKSQFPKGEVRLIQDQRNNPLWNGSRSDLVVVDANAAGSIDKFKQKYSSIFSIEEEEASATAAEKGEKPEAKKTKAKAKDTKKEAAQPEEPAATDDFGMDDYLSLLDDSSTQIKSGKIASKKKAAKK</sequence>
<protein>
    <submittedName>
        <fullName evidence="3">Mitochondrial 54S ribosomal protein YmL36</fullName>
    </submittedName>
</protein>
<keyword evidence="4" id="KW-1185">Reference proteome</keyword>
<keyword evidence="3" id="KW-0687">Ribonucleoprotein</keyword>
<accession>A0AAV5RT19</accession>
<reference evidence="3 4" key="1">
    <citation type="journal article" date="2023" name="Elife">
        <title>Identification of key yeast species and microbe-microbe interactions impacting larval growth of Drosophila in the wild.</title>
        <authorList>
            <person name="Mure A."/>
            <person name="Sugiura Y."/>
            <person name="Maeda R."/>
            <person name="Honda K."/>
            <person name="Sakurai N."/>
            <person name="Takahashi Y."/>
            <person name="Watada M."/>
            <person name="Katoh T."/>
            <person name="Gotoh A."/>
            <person name="Gotoh Y."/>
            <person name="Taniguchi I."/>
            <person name="Nakamura K."/>
            <person name="Hayashi T."/>
            <person name="Katayama T."/>
            <person name="Uemura T."/>
            <person name="Hattori Y."/>
        </authorList>
    </citation>
    <scope>NUCLEOTIDE SEQUENCE [LARGE SCALE GENOMIC DNA]</scope>
    <source>
        <strain evidence="3 4">KH-74</strain>
    </source>
</reference>
<evidence type="ECO:0000313" key="3">
    <source>
        <dbReference type="EMBL" id="GMM54282.1"/>
    </source>
</evidence>
<dbReference type="GO" id="GO:0032543">
    <property type="term" value="P:mitochondrial translation"/>
    <property type="evidence" value="ECO:0007669"/>
    <property type="project" value="InterPro"/>
</dbReference>
<dbReference type="GO" id="GO:0003735">
    <property type="term" value="F:structural constituent of ribosome"/>
    <property type="evidence" value="ECO:0007669"/>
    <property type="project" value="InterPro"/>
</dbReference>
<dbReference type="EMBL" id="BTGD01000001">
    <property type="protein sequence ID" value="GMM54282.1"/>
    <property type="molecule type" value="Genomic_DNA"/>
</dbReference>
<comment type="caution">
    <text evidence="3">The sequence shown here is derived from an EMBL/GenBank/DDBJ whole genome shotgun (WGS) entry which is preliminary data.</text>
</comment>
<gene>
    <name evidence="3" type="ORF">DAKH74_008980</name>
</gene>
<evidence type="ECO:0000313" key="4">
    <source>
        <dbReference type="Proteomes" id="UP001377567"/>
    </source>
</evidence>
<dbReference type="Proteomes" id="UP001377567">
    <property type="component" value="Unassembled WGS sequence"/>
</dbReference>
<organism evidence="3 4">
    <name type="scientific">Maudiozyma humilis</name>
    <name type="common">Sour dough yeast</name>
    <name type="synonym">Kazachstania humilis</name>
    <dbReference type="NCBI Taxonomy" id="51915"/>
    <lineage>
        <taxon>Eukaryota</taxon>
        <taxon>Fungi</taxon>
        <taxon>Dikarya</taxon>
        <taxon>Ascomycota</taxon>
        <taxon>Saccharomycotina</taxon>
        <taxon>Saccharomycetes</taxon>
        <taxon>Saccharomycetales</taxon>
        <taxon>Saccharomycetaceae</taxon>
        <taxon>Maudiozyma</taxon>
    </lineage>
</organism>
<dbReference type="AlphaFoldDB" id="A0AAV5RT19"/>
<dbReference type="InterPro" id="IPR034600">
    <property type="entry name" value="Ribosomal_bL31m"/>
</dbReference>
<proteinExistence type="predicted"/>
<dbReference type="PANTHER" id="PTHR28174">
    <property type="entry name" value="54S RIBOSOMAL PROTEIN L36, MITOCHONDRIAL"/>
    <property type="match status" value="1"/>
</dbReference>
<evidence type="ECO:0000259" key="2">
    <source>
        <dbReference type="Pfam" id="PF21492"/>
    </source>
</evidence>
<feature type="domain" description="Ribosomal protein bL31m N-terminal" evidence="2">
    <location>
        <begin position="51"/>
        <end position="110"/>
    </location>
</feature>
<dbReference type="GO" id="GO:0005762">
    <property type="term" value="C:mitochondrial large ribosomal subunit"/>
    <property type="evidence" value="ECO:0007669"/>
    <property type="project" value="InterPro"/>
</dbReference>
<dbReference type="Gene3D" id="6.20.130.10">
    <property type="match status" value="1"/>
</dbReference>